<name>A0A0E9XW12_ANGAN</name>
<proteinExistence type="predicted"/>
<evidence type="ECO:0000313" key="1">
    <source>
        <dbReference type="EMBL" id="JAI06908.1"/>
    </source>
</evidence>
<sequence length="22" mass="2386">MGNNEWGYVSHVVPLSAIVSPE</sequence>
<accession>A0A0E9XW12</accession>
<protein>
    <submittedName>
        <fullName evidence="1">Uncharacterized protein</fullName>
    </submittedName>
</protein>
<dbReference type="AlphaFoldDB" id="A0A0E9XW12"/>
<reference evidence="1" key="2">
    <citation type="journal article" date="2015" name="Fish Shellfish Immunol.">
        <title>Early steps in the European eel (Anguilla anguilla)-Vibrio vulnificus interaction in the gills: Role of the RtxA13 toxin.</title>
        <authorList>
            <person name="Callol A."/>
            <person name="Pajuelo D."/>
            <person name="Ebbesson L."/>
            <person name="Teles M."/>
            <person name="MacKenzie S."/>
            <person name="Amaro C."/>
        </authorList>
    </citation>
    <scope>NUCLEOTIDE SEQUENCE</scope>
</reference>
<reference evidence="1" key="1">
    <citation type="submission" date="2014-11" db="EMBL/GenBank/DDBJ databases">
        <authorList>
            <person name="Amaro Gonzalez C."/>
        </authorList>
    </citation>
    <scope>NUCLEOTIDE SEQUENCE</scope>
</reference>
<organism evidence="1">
    <name type="scientific">Anguilla anguilla</name>
    <name type="common">European freshwater eel</name>
    <name type="synonym">Muraena anguilla</name>
    <dbReference type="NCBI Taxonomy" id="7936"/>
    <lineage>
        <taxon>Eukaryota</taxon>
        <taxon>Metazoa</taxon>
        <taxon>Chordata</taxon>
        <taxon>Craniata</taxon>
        <taxon>Vertebrata</taxon>
        <taxon>Euteleostomi</taxon>
        <taxon>Actinopterygii</taxon>
        <taxon>Neopterygii</taxon>
        <taxon>Teleostei</taxon>
        <taxon>Anguilliformes</taxon>
        <taxon>Anguillidae</taxon>
        <taxon>Anguilla</taxon>
    </lineage>
</organism>
<dbReference type="EMBL" id="GBXM01001670">
    <property type="protein sequence ID" value="JAI06908.1"/>
    <property type="molecule type" value="Transcribed_RNA"/>
</dbReference>